<evidence type="ECO:0000313" key="3">
    <source>
        <dbReference type="Proteomes" id="UP001195483"/>
    </source>
</evidence>
<feature type="compositionally biased region" description="Polar residues" evidence="1">
    <location>
        <begin position="1"/>
        <end position="10"/>
    </location>
</feature>
<name>A0AAE0W745_9BIVA</name>
<sequence length="109" mass="11828">MTSSTPTTAPVSDRSRDSTSLPLIDRFRDSTLLPPASSSQLNLPETNSPVLLTPQRTLFPDNPRATPQTFPIVSQTRTFTVQPSNLNSSQPEHSSKTASVLGTTDPYTQ</sequence>
<comment type="caution">
    <text evidence="2">The sequence shown here is derived from an EMBL/GenBank/DDBJ whole genome shotgun (WGS) entry which is preliminary data.</text>
</comment>
<protein>
    <submittedName>
        <fullName evidence="2">Uncharacterized protein</fullName>
    </submittedName>
</protein>
<keyword evidence="3" id="KW-1185">Reference proteome</keyword>
<reference evidence="2" key="3">
    <citation type="submission" date="2023-05" db="EMBL/GenBank/DDBJ databases">
        <authorList>
            <person name="Smith C.H."/>
        </authorList>
    </citation>
    <scope>NUCLEOTIDE SEQUENCE</scope>
    <source>
        <strain evidence="2">CHS0354</strain>
        <tissue evidence="2">Mantle</tissue>
    </source>
</reference>
<dbReference type="AlphaFoldDB" id="A0AAE0W745"/>
<evidence type="ECO:0000256" key="1">
    <source>
        <dbReference type="SAM" id="MobiDB-lite"/>
    </source>
</evidence>
<reference evidence="2" key="2">
    <citation type="journal article" date="2021" name="Genome Biol. Evol.">
        <title>Developing a high-quality reference genome for a parasitic bivalve with doubly uniparental inheritance (Bivalvia: Unionida).</title>
        <authorList>
            <person name="Smith C.H."/>
        </authorList>
    </citation>
    <scope>NUCLEOTIDE SEQUENCE</scope>
    <source>
        <strain evidence="2">CHS0354</strain>
        <tissue evidence="2">Mantle</tissue>
    </source>
</reference>
<accession>A0AAE0W745</accession>
<evidence type="ECO:0000313" key="2">
    <source>
        <dbReference type="EMBL" id="KAK3603961.1"/>
    </source>
</evidence>
<organism evidence="2 3">
    <name type="scientific">Potamilus streckersoni</name>
    <dbReference type="NCBI Taxonomy" id="2493646"/>
    <lineage>
        <taxon>Eukaryota</taxon>
        <taxon>Metazoa</taxon>
        <taxon>Spiralia</taxon>
        <taxon>Lophotrochozoa</taxon>
        <taxon>Mollusca</taxon>
        <taxon>Bivalvia</taxon>
        <taxon>Autobranchia</taxon>
        <taxon>Heteroconchia</taxon>
        <taxon>Palaeoheterodonta</taxon>
        <taxon>Unionida</taxon>
        <taxon>Unionoidea</taxon>
        <taxon>Unionidae</taxon>
        <taxon>Ambleminae</taxon>
        <taxon>Lampsilini</taxon>
        <taxon>Potamilus</taxon>
    </lineage>
</organism>
<feature type="region of interest" description="Disordered" evidence="1">
    <location>
        <begin position="1"/>
        <end position="25"/>
    </location>
</feature>
<dbReference type="Proteomes" id="UP001195483">
    <property type="component" value="Unassembled WGS sequence"/>
</dbReference>
<feature type="region of interest" description="Disordered" evidence="1">
    <location>
        <begin position="82"/>
        <end position="109"/>
    </location>
</feature>
<gene>
    <name evidence="2" type="ORF">CHS0354_036755</name>
</gene>
<proteinExistence type="predicted"/>
<reference evidence="2" key="1">
    <citation type="journal article" date="2021" name="Genome Biol. Evol.">
        <title>A High-Quality Reference Genome for a Parasitic Bivalve with Doubly Uniparental Inheritance (Bivalvia: Unionida).</title>
        <authorList>
            <person name="Smith C.H."/>
        </authorList>
    </citation>
    <scope>NUCLEOTIDE SEQUENCE</scope>
    <source>
        <strain evidence="2">CHS0354</strain>
    </source>
</reference>
<dbReference type="EMBL" id="JAEAOA010002151">
    <property type="protein sequence ID" value="KAK3603961.1"/>
    <property type="molecule type" value="Genomic_DNA"/>
</dbReference>
<feature type="non-terminal residue" evidence="2">
    <location>
        <position position="109"/>
    </location>
</feature>